<comment type="pathway">
    <text evidence="1 12">Amine and polyamine biosynthesis; S-adenosylmethioninamine biosynthesis; S-adenosylmethioninamine from S-adenosyl-L-methionine: step 1/1.</text>
</comment>
<dbReference type="NCBIfam" id="TIGR00535">
    <property type="entry name" value="SAM_DCase"/>
    <property type="match status" value="1"/>
</dbReference>
<evidence type="ECO:0000256" key="2">
    <source>
        <dbReference type="ARBA" id="ARBA00008466"/>
    </source>
</evidence>
<evidence type="ECO:0000256" key="13">
    <source>
        <dbReference type="PIRSR" id="PIRSR001355-1"/>
    </source>
</evidence>
<feature type="compositionally biased region" description="Low complexity" evidence="18">
    <location>
        <begin position="1"/>
        <end position="23"/>
    </location>
</feature>
<feature type="modified residue" description="Pyruvic acid (Ser); by autocatalysis" evidence="15">
    <location>
        <position position="96"/>
    </location>
</feature>
<evidence type="ECO:0000256" key="8">
    <source>
        <dbReference type="ARBA" id="ARBA00023145"/>
    </source>
</evidence>
<evidence type="ECO:0000256" key="5">
    <source>
        <dbReference type="ARBA" id="ARBA00022813"/>
    </source>
</evidence>
<evidence type="ECO:0000256" key="18">
    <source>
        <dbReference type="SAM" id="MobiDB-lite"/>
    </source>
</evidence>
<keyword evidence="4 12" id="KW-0210">Decarboxylase</keyword>
<comment type="similarity">
    <text evidence="2 12">Belongs to the eukaryotic AdoMetDC family.</text>
</comment>
<feature type="active site" description="Proton acceptor; for processing activity" evidence="13">
    <location>
        <position position="287"/>
    </location>
</feature>
<evidence type="ECO:0000313" key="19">
    <source>
        <dbReference type="EMBL" id="GAO49146.1"/>
    </source>
</evidence>
<evidence type="ECO:0000256" key="15">
    <source>
        <dbReference type="PIRSR" id="PIRSR001355-3"/>
    </source>
</evidence>
<feature type="binding site" evidence="14">
    <location>
        <position position="281"/>
    </location>
    <ligand>
        <name>substrate</name>
    </ligand>
</feature>
<feature type="active site" description="Schiff-base intermediate with substrate; via pyruvic acid" evidence="13">
    <location>
        <position position="96"/>
    </location>
</feature>
<proteinExistence type="inferred from homology"/>
<dbReference type="Pfam" id="PF01536">
    <property type="entry name" value="SAM_decarbox"/>
    <property type="match status" value="1"/>
</dbReference>
<protein>
    <recommendedName>
        <fullName evidence="12">S-adenosylmethionine decarboxylase proenzyme</fullName>
        <ecNumber evidence="12">4.1.1.50</ecNumber>
    </recommendedName>
</protein>
<keyword evidence="6 12" id="KW-0745">Spermidine biosynthesis</keyword>
<dbReference type="STRING" id="698492.A0A0E9NHI7"/>
<feature type="site" description="Cleavage (non-hydrolytic); by autolysis" evidence="16">
    <location>
        <begin position="95"/>
        <end position="96"/>
    </location>
</feature>
<organism evidence="19 20">
    <name type="scientific">Saitoella complicata (strain BCRC 22490 / CBS 7301 / JCM 7358 / NBRC 10748 / NRRL Y-17804)</name>
    <dbReference type="NCBI Taxonomy" id="698492"/>
    <lineage>
        <taxon>Eukaryota</taxon>
        <taxon>Fungi</taxon>
        <taxon>Dikarya</taxon>
        <taxon>Ascomycota</taxon>
        <taxon>Taphrinomycotina</taxon>
        <taxon>Taphrinomycotina incertae sedis</taxon>
        <taxon>Saitoella</taxon>
    </lineage>
</organism>
<dbReference type="PANTHER" id="PTHR11570">
    <property type="entry name" value="S-ADENOSYLMETHIONINE DECARBOXYLASE"/>
    <property type="match status" value="1"/>
</dbReference>
<keyword evidence="9 12" id="KW-0456">Lyase</keyword>
<dbReference type="AlphaFoldDB" id="A0A0E9NHI7"/>
<dbReference type="GO" id="GO:0008295">
    <property type="term" value="P:spermidine biosynthetic process"/>
    <property type="evidence" value="ECO:0007669"/>
    <property type="project" value="UniProtKB-KW"/>
</dbReference>
<dbReference type="GO" id="GO:0006597">
    <property type="term" value="P:spermine biosynthetic process"/>
    <property type="evidence" value="ECO:0007669"/>
    <property type="project" value="InterPro"/>
</dbReference>
<comment type="catalytic activity">
    <reaction evidence="12">
        <text>S-adenosyl-L-methionine + H(+) = S-adenosyl 3-(methylsulfanyl)propylamine + CO2</text>
        <dbReference type="Rhea" id="RHEA:15981"/>
        <dbReference type="ChEBI" id="CHEBI:15378"/>
        <dbReference type="ChEBI" id="CHEBI:16526"/>
        <dbReference type="ChEBI" id="CHEBI:57443"/>
        <dbReference type="ChEBI" id="CHEBI:59789"/>
        <dbReference type="EC" id="4.1.1.50"/>
    </reaction>
</comment>
<keyword evidence="20" id="KW-1185">Reference proteome</keyword>
<evidence type="ECO:0000256" key="17">
    <source>
        <dbReference type="PIRSR" id="PIRSR001355-5"/>
    </source>
</evidence>
<name>A0A0E9NHI7_SAICN</name>
<dbReference type="Gene3D" id="3.60.90.10">
    <property type="entry name" value="S-adenosylmethionine decarboxylase"/>
    <property type="match status" value="1"/>
</dbReference>
<feature type="binding site" evidence="14">
    <location>
        <position position="36"/>
    </location>
    <ligand>
        <name>substrate</name>
    </ligand>
</feature>
<dbReference type="SUPFAM" id="SSF56276">
    <property type="entry name" value="S-adenosylmethionine decarboxylase"/>
    <property type="match status" value="1"/>
</dbReference>
<dbReference type="EC" id="4.1.1.50" evidence="12"/>
<dbReference type="GO" id="GO:0005829">
    <property type="term" value="C:cytosol"/>
    <property type="evidence" value="ECO:0007669"/>
    <property type="project" value="TreeGrafter"/>
</dbReference>
<keyword evidence="3 12" id="KW-0949">S-adenosyl-L-methionine</keyword>
<dbReference type="InterPro" id="IPR001985">
    <property type="entry name" value="S-AdoMet_decarboxylase_euk"/>
</dbReference>
<evidence type="ECO:0000256" key="3">
    <source>
        <dbReference type="ARBA" id="ARBA00022691"/>
    </source>
</evidence>
<evidence type="ECO:0000256" key="4">
    <source>
        <dbReference type="ARBA" id="ARBA00022793"/>
    </source>
</evidence>
<evidence type="ECO:0000256" key="9">
    <source>
        <dbReference type="ARBA" id="ARBA00023239"/>
    </source>
</evidence>
<evidence type="ECO:0000256" key="6">
    <source>
        <dbReference type="ARBA" id="ARBA00023066"/>
    </source>
</evidence>
<reference evidence="19 20" key="2">
    <citation type="journal article" date="2014" name="J. Gen. Appl. Microbiol.">
        <title>The early diverging ascomycetous budding yeast Saitoella complicata has three histone deacetylases belonging to the Clr6, Hos2, and Rpd3 lineages.</title>
        <authorList>
            <person name="Nishida H."/>
            <person name="Matsumoto T."/>
            <person name="Kondo S."/>
            <person name="Hamamoto M."/>
            <person name="Yoshikawa H."/>
        </authorList>
    </citation>
    <scope>NUCLEOTIDE SEQUENCE [LARGE SCALE GENOMIC DNA]</scope>
    <source>
        <strain evidence="19 20">NRRL Y-17804</strain>
    </source>
</reference>
<keyword evidence="10 12" id="KW-0704">Schiff base</keyword>
<dbReference type="RefSeq" id="XP_019025183.1">
    <property type="nucleotide sequence ID" value="XM_019170102.1"/>
</dbReference>
<evidence type="ECO:0000256" key="11">
    <source>
        <dbReference type="ARBA" id="ARBA00023317"/>
    </source>
</evidence>
<dbReference type="InterPro" id="IPR016067">
    <property type="entry name" value="S-AdoMet_deCO2ase_core"/>
</dbReference>
<dbReference type="UniPathway" id="UPA00331">
    <property type="reaction ID" value="UER00451"/>
</dbReference>
<evidence type="ECO:0000256" key="1">
    <source>
        <dbReference type="ARBA" id="ARBA00004911"/>
    </source>
</evidence>
<feature type="binding site" evidence="14">
    <location>
        <position position="95"/>
    </location>
    <ligand>
        <name>substrate</name>
    </ligand>
</feature>
<dbReference type="InterPro" id="IPR048283">
    <property type="entry name" value="AdoMetDC-like"/>
</dbReference>
<keyword evidence="5 16" id="KW-0068">Autocatalytic cleavage</keyword>
<comment type="caution">
    <text evidence="19">The sequence shown here is derived from an EMBL/GenBank/DDBJ whole genome shotgun (WGS) entry which is preliminary data.</text>
</comment>
<keyword evidence="8 12" id="KW-0865">Zymogen</keyword>
<feature type="active site" description="Proton acceptor; for processing activity" evidence="13">
    <location>
        <position position="304"/>
    </location>
</feature>
<evidence type="ECO:0000256" key="16">
    <source>
        <dbReference type="PIRSR" id="PIRSR001355-4"/>
    </source>
</evidence>
<dbReference type="OMA" id="WFEESSN"/>
<gene>
    <name evidence="19" type="ORF">G7K_3304-t1</name>
</gene>
<dbReference type="PROSITE" id="PS01336">
    <property type="entry name" value="ADOMETDC"/>
    <property type="match status" value="1"/>
</dbReference>
<feature type="chain" id="PRO_5042320125" description="S-adenosylmethionine decarboxylase alpha chain" evidence="17">
    <location>
        <begin position="96"/>
        <end position="394"/>
    </location>
</feature>
<evidence type="ECO:0000313" key="20">
    <source>
        <dbReference type="Proteomes" id="UP000033140"/>
    </source>
</evidence>
<feature type="active site" description="Proton donor; for catalytic activity" evidence="13">
    <location>
        <position position="110"/>
    </location>
</feature>
<evidence type="ECO:0000256" key="14">
    <source>
        <dbReference type="PIRSR" id="PIRSR001355-2"/>
    </source>
</evidence>
<reference evidence="19 20" key="3">
    <citation type="journal article" date="2015" name="Genome Announc.">
        <title>Draft Genome Sequence of the Archiascomycetous Yeast Saitoella complicata.</title>
        <authorList>
            <person name="Yamauchi K."/>
            <person name="Kondo S."/>
            <person name="Hamamoto M."/>
            <person name="Takahashi Y."/>
            <person name="Ogura Y."/>
            <person name="Hayashi T."/>
            <person name="Nishida H."/>
        </authorList>
    </citation>
    <scope>NUCLEOTIDE SEQUENCE [LARGE SCALE GENOMIC DNA]</scope>
    <source>
        <strain evidence="19 20">NRRL Y-17804</strain>
    </source>
</reference>
<keyword evidence="7 12" id="KW-0620">Polyamine biosynthesis</keyword>
<feature type="chain" id="PRO_5042320126" description="S-adenosylmethionine decarboxylase beta chain" evidence="17">
    <location>
        <begin position="1"/>
        <end position="95"/>
    </location>
</feature>
<dbReference type="InterPro" id="IPR018166">
    <property type="entry name" value="S-AdoMet_deCO2ase_CS"/>
</dbReference>
<feature type="region of interest" description="Disordered" evidence="18">
    <location>
        <begin position="1"/>
        <end position="24"/>
    </location>
</feature>
<dbReference type="PANTHER" id="PTHR11570:SF0">
    <property type="entry name" value="S-ADENOSYLMETHIONINE DECARBOXYLASE PROENZYME"/>
    <property type="match status" value="1"/>
</dbReference>
<evidence type="ECO:0000256" key="10">
    <source>
        <dbReference type="ARBA" id="ARBA00023270"/>
    </source>
</evidence>
<dbReference type="Proteomes" id="UP000033140">
    <property type="component" value="Unassembled WGS sequence"/>
</dbReference>
<accession>A0A0E9NHI7</accession>
<dbReference type="OrthoDB" id="1068353at2759"/>
<evidence type="ECO:0000256" key="7">
    <source>
        <dbReference type="ARBA" id="ARBA00023115"/>
    </source>
</evidence>
<reference evidence="19 20" key="1">
    <citation type="journal article" date="2011" name="J. Gen. Appl. Microbiol.">
        <title>Draft genome sequencing of the enigmatic yeast Saitoella complicata.</title>
        <authorList>
            <person name="Nishida H."/>
            <person name="Hamamoto M."/>
            <person name="Sugiyama J."/>
        </authorList>
    </citation>
    <scope>NUCLEOTIDE SEQUENCE [LARGE SCALE GENOMIC DNA]</scope>
    <source>
        <strain evidence="19 20">NRRL Y-17804</strain>
    </source>
</reference>
<comment type="cofactor">
    <cofactor evidence="12">
        <name>pyruvate</name>
        <dbReference type="ChEBI" id="CHEBI:15361"/>
    </cofactor>
    <text evidence="12">Binds 1 pyruvoyl group covalently per subunit.</text>
</comment>
<keyword evidence="11 12" id="KW-0670">Pyruvate</keyword>
<dbReference type="GO" id="GO:0004014">
    <property type="term" value="F:adenosylmethionine decarboxylase activity"/>
    <property type="evidence" value="ECO:0007669"/>
    <property type="project" value="UniProtKB-EC"/>
</dbReference>
<dbReference type="PIRSF" id="PIRSF001355">
    <property type="entry name" value="S-AdenosylMet_decarboxylase"/>
    <property type="match status" value="1"/>
</dbReference>
<evidence type="ECO:0000256" key="12">
    <source>
        <dbReference type="PIRNR" id="PIRNR001355"/>
    </source>
</evidence>
<feature type="binding site" evidence="14">
    <location>
        <position position="308"/>
    </location>
    <ligand>
        <name>substrate</name>
    </ligand>
</feature>
<dbReference type="EMBL" id="BACD03000020">
    <property type="protein sequence ID" value="GAO49146.1"/>
    <property type="molecule type" value="Genomic_DNA"/>
</dbReference>
<sequence length="394" mass="43587">MTAPIAVPQSSISSSSPATSYTINHENTAGLPESAFEGPEKLLEVWFAPSPEDCPSGKGLKTVARKDWEGMLDLVNCKVLSVIENDEVDAYLLSESSMFVFPHKLILKTCGTTTLLIGLTRLLSLAASAGFTSSQTPWRVFYSRKSFMFPDRQLPPHKSWHDEVEYLDKHFEGGSAYHVGRMNGDHWFLYMTSPGTSAATGNTATRTVGLKEGFEDETLEILMTDLCERRARQFYLPDGYSSTESESDGHALGTTCSSQTKIDSIYPTSEYPDARVDSYLFTPCGYSANGVVPTPSSTGYWTIHVTPEPHCSYASFETNVPTSPTSTSLATVEKVVEIFGPGKFTLTLFEARGVEAERKGSLGVDEVKGYKRRDRIVYEFEGYDLVFLTFEKEK</sequence>